<protein>
    <submittedName>
        <fullName evidence="1">Uncharacterized protein</fullName>
    </submittedName>
</protein>
<organism evidence="1 2">
    <name type="scientific">candidate division TA06 bacterium ADurb.Bin417</name>
    <dbReference type="NCBI Taxonomy" id="1852828"/>
    <lineage>
        <taxon>Bacteria</taxon>
        <taxon>Bacteria division TA06</taxon>
    </lineage>
</organism>
<comment type="caution">
    <text evidence="1">The sequence shown here is derived from an EMBL/GenBank/DDBJ whole genome shotgun (WGS) entry which is preliminary data.</text>
</comment>
<dbReference type="Proteomes" id="UP000485484">
    <property type="component" value="Unassembled WGS sequence"/>
</dbReference>
<gene>
    <name evidence="1" type="ORF">BWY73_01486</name>
</gene>
<evidence type="ECO:0000313" key="1">
    <source>
        <dbReference type="EMBL" id="OPZ89523.1"/>
    </source>
</evidence>
<name>A0A1V5M8G7_UNCT6</name>
<accession>A0A1V5M8G7</accession>
<proteinExistence type="predicted"/>
<dbReference type="AlphaFoldDB" id="A0A1V5M8G7"/>
<evidence type="ECO:0000313" key="2">
    <source>
        <dbReference type="Proteomes" id="UP000485484"/>
    </source>
</evidence>
<reference evidence="1 2" key="1">
    <citation type="submission" date="2017-02" db="EMBL/GenBank/DDBJ databases">
        <title>Delving into the versatile metabolic prowess of the omnipresent phylum Bacteroidetes.</title>
        <authorList>
            <person name="Nobu M.K."/>
            <person name="Mei R."/>
            <person name="Narihiro T."/>
            <person name="Kuroda K."/>
            <person name="Liu W.-T."/>
        </authorList>
    </citation>
    <scope>NUCLEOTIDE SEQUENCE [LARGE SCALE GENOMIC DNA]</scope>
    <source>
        <strain evidence="1">ADurb.Bin417</strain>
    </source>
</reference>
<sequence>MLDGHVENGDINKFGTAYTSTGVGKEYWTGI</sequence>
<dbReference type="EMBL" id="MWAK01000357">
    <property type="protein sequence ID" value="OPZ89523.1"/>
    <property type="molecule type" value="Genomic_DNA"/>
</dbReference>